<name>A0A6C0AV61_9ZZZZ</name>
<evidence type="ECO:0000313" key="1">
    <source>
        <dbReference type="EMBL" id="QHS83250.1"/>
    </source>
</evidence>
<sequence>MSNRVHSIEYNDLENNLCQLQWNSLYVSIGGKWNQDRVNSSKIPTSNACLQMVPRFISTILEDCSNKTMVIVFDDFSQKTNKNHNIDIIQTIIQNKPHLHVYLVNKLLSSQVFNEFWEFTQPLLYKRGVPQSRFSIVNYVKYMNVPNLQEKQNTNISSFIYNEVKDDPKYCDCLYEWLGYSPYLYNYICNYKIIHTKHLYYGLDGLNRILDNYHKCGYISEYIQINNLNVIGVLNHLKPLDTDLPTPASLHVEIDSSMNRDIVV</sequence>
<protein>
    <submittedName>
        <fullName evidence="1">Uncharacterized protein</fullName>
    </submittedName>
</protein>
<organism evidence="1">
    <name type="scientific">viral metagenome</name>
    <dbReference type="NCBI Taxonomy" id="1070528"/>
    <lineage>
        <taxon>unclassified sequences</taxon>
        <taxon>metagenomes</taxon>
        <taxon>organismal metagenomes</taxon>
    </lineage>
</organism>
<accession>A0A6C0AV61</accession>
<proteinExistence type="predicted"/>
<reference evidence="1" key="1">
    <citation type="journal article" date="2020" name="Nature">
        <title>Giant virus diversity and host interactions through global metagenomics.</title>
        <authorList>
            <person name="Schulz F."/>
            <person name="Roux S."/>
            <person name="Paez-Espino D."/>
            <person name="Jungbluth S."/>
            <person name="Walsh D.A."/>
            <person name="Denef V.J."/>
            <person name="McMahon K.D."/>
            <person name="Konstantinidis K.T."/>
            <person name="Eloe-Fadrosh E.A."/>
            <person name="Kyrpides N.C."/>
            <person name="Woyke T."/>
        </authorList>
    </citation>
    <scope>NUCLEOTIDE SEQUENCE</scope>
    <source>
        <strain evidence="1">GVMAG-S-ERX555943-30</strain>
    </source>
</reference>
<dbReference type="EMBL" id="MN738751">
    <property type="protein sequence ID" value="QHS83250.1"/>
    <property type="molecule type" value="Genomic_DNA"/>
</dbReference>
<dbReference type="AlphaFoldDB" id="A0A6C0AV61"/>